<organism evidence="7 8">
    <name type="scientific">Sorangium cellulosum</name>
    <name type="common">Polyangium cellulosum</name>
    <dbReference type="NCBI Taxonomy" id="56"/>
    <lineage>
        <taxon>Bacteria</taxon>
        <taxon>Pseudomonadati</taxon>
        <taxon>Myxococcota</taxon>
        <taxon>Polyangia</taxon>
        <taxon>Polyangiales</taxon>
        <taxon>Polyangiaceae</taxon>
        <taxon>Sorangium</taxon>
    </lineage>
</organism>
<evidence type="ECO:0000256" key="2">
    <source>
        <dbReference type="ARBA" id="ARBA00022741"/>
    </source>
</evidence>
<keyword evidence="2" id="KW-0547">Nucleotide-binding</keyword>
<accession>A0A150QX11</accession>
<dbReference type="InterPro" id="IPR011009">
    <property type="entry name" value="Kinase-like_dom_sf"/>
</dbReference>
<evidence type="ECO:0000256" key="5">
    <source>
        <dbReference type="SAM" id="MobiDB-lite"/>
    </source>
</evidence>
<dbReference type="InterPro" id="IPR000719">
    <property type="entry name" value="Prot_kinase_dom"/>
</dbReference>
<feature type="domain" description="Protein kinase" evidence="6">
    <location>
        <begin position="12"/>
        <end position="313"/>
    </location>
</feature>
<comment type="caution">
    <text evidence="7">The sequence shown here is derived from an EMBL/GenBank/DDBJ whole genome shotgun (WGS) entry which is preliminary data.</text>
</comment>
<evidence type="ECO:0000256" key="1">
    <source>
        <dbReference type="ARBA" id="ARBA00022679"/>
    </source>
</evidence>
<evidence type="ECO:0000313" key="7">
    <source>
        <dbReference type="EMBL" id="KYF72126.1"/>
    </source>
</evidence>
<dbReference type="Gene3D" id="3.30.200.20">
    <property type="entry name" value="Phosphorylase Kinase, domain 1"/>
    <property type="match status" value="1"/>
</dbReference>
<keyword evidence="1" id="KW-0808">Transferase</keyword>
<dbReference type="CDD" id="cd14014">
    <property type="entry name" value="STKc_PknB_like"/>
    <property type="match status" value="1"/>
</dbReference>
<dbReference type="Proteomes" id="UP000075260">
    <property type="component" value="Unassembled WGS sequence"/>
</dbReference>
<evidence type="ECO:0000256" key="3">
    <source>
        <dbReference type="ARBA" id="ARBA00022777"/>
    </source>
</evidence>
<sequence length="395" mass="41126">MDSSGLGAVGPYELLLQLATGGMAEVFIARRARPSGAGATGAAAEAAGTAGAGTVAAEAAGAAGADPGREPLVALKRIRADLRYESGYAAMLFDEAGIASRVVSPSFVPILDYGLDDAGAPYIVMELVVGVTLKHLTRPPEVLDVGDALDLIAQSADGLHAAHEARDSSGELLQVIHRDISPSNILVGVDGRASICDLGLAYALRRTTRTKTGTVKGKLSYLSPEQAHGRPLDRRSDVFSLGVVTWEAVAGRRLFIGSSMLSILHAVLEREVPPLSREREGVGEAVTAAVARALERDRDARWPTAADFAQELRAAAEREGHAPSRGRVGARVDATLPEPLKPLASSYAPGGPLVTPEIVAALRSMHAAGVVGEGDSSGMLAPRRPTSGHRPVRKM</sequence>
<dbReference type="OrthoDB" id="5495780at2"/>
<evidence type="ECO:0000259" key="6">
    <source>
        <dbReference type="PROSITE" id="PS50011"/>
    </source>
</evidence>
<dbReference type="PROSITE" id="PS50011">
    <property type="entry name" value="PROTEIN_KINASE_DOM"/>
    <property type="match status" value="1"/>
</dbReference>
<dbReference type="RefSeq" id="WP_061606548.1">
    <property type="nucleotide sequence ID" value="NZ_JEMA01000289.1"/>
</dbReference>
<evidence type="ECO:0000313" key="8">
    <source>
        <dbReference type="Proteomes" id="UP000075260"/>
    </source>
</evidence>
<dbReference type="GO" id="GO:0004674">
    <property type="term" value="F:protein serine/threonine kinase activity"/>
    <property type="evidence" value="ECO:0007669"/>
    <property type="project" value="TreeGrafter"/>
</dbReference>
<dbReference type="PROSITE" id="PS00109">
    <property type="entry name" value="PROTEIN_KINASE_TYR"/>
    <property type="match status" value="1"/>
</dbReference>
<feature type="compositionally biased region" description="Basic residues" evidence="5">
    <location>
        <begin position="386"/>
        <end position="395"/>
    </location>
</feature>
<reference evidence="7 8" key="1">
    <citation type="submission" date="2014-02" db="EMBL/GenBank/DDBJ databases">
        <title>The small core and large imbalanced accessory genome model reveals a collaborative survival strategy of Sorangium cellulosum strains in nature.</title>
        <authorList>
            <person name="Han K."/>
            <person name="Peng R."/>
            <person name="Blom J."/>
            <person name="Li Y.-Z."/>
        </authorList>
    </citation>
    <scope>NUCLEOTIDE SEQUENCE [LARGE SCALE GENOMIC DNA]</scope>
    <source>
        <strain evidence="7 8">So0008-312</strain>
    </source>
</reference>
<dbReference type="EMBL" id="JEMA01000289">
    <property type="protein sequence ID" value="KYF72126.1"/>
    <property type="molecule type" value="Genomic_DNA"/>
</dbReference>
<gene>
    <name evidence="7" type="ORF">BE15_26660</name>
</gene>
<dbReference type="SUPFAM" id="SSF56112">
    <property type="entry name" value="Protein kinase-like (PK-like)"/>
    <property type="match status" value="1"/>
</dbReference>
<proteinExistence type="predicted"/>
<dbReference type="GO" id="GO:0005524">
    <property type="term" value="F:ATP binding"/>
    <property type="evidence" value="ECO:0007669"/>
    <property type="project" value="UniProtKB-KW"/>
</dbReference>
<protein>
    <submittedName>
        <fullName evidence="7">Protein kinase</fullName>
    </submittedName>
</protein>
<feature type="region of interest" description="Disordered" evidence="5">
    <location>
        <begin position="373"/>
        <end position="395"/>
    </location>
</feature>
<evidence type="ECO:0000256" key="4">
    <source>
        <dbReference type="ARBA" id="ARBA00022840"/>
    </source>
</evidence>
<dbReference type="InterPro" id="IPR008266">
    <property type="entry name" value="Tyr_kinase_AS"/>
</dbReference>
<dbReference type="Pfam" id="PF00069">
    <property type="entry name" value="Pkinase"/>
    <property type="match status" value="1"/>
</dbReference>
<dbReference type="AlphaFoldDB" id="A0A150QX11"/>
<keyword evidence="4" id="KW-0067">ATP-binding</keyword>
<keyword evidence="3 7" id="KW-0418">Kinase</keyword>
<name>A0A150QX11_SORCE</name>
<dbReference type="PANTHER" id="PTHR43289">
    <property type="entry name" value="MITOGEN-ACTIVATED PROTEIN KINASE KINASE KINASE 20-RELATED"/>
    <property type="match status" value="1"/>
</dbReference>
<dbReference type="Gene3D" id="1.10.510.10">
    <property type="entry name" value="Transferase(Phosphotransferase) domain 1"/>
    <property type="match status" value="1"/>
</dbReference>
<dbReference type="PANTHER" id="PTHR43289:SF6">
    <property type="entry name" value="SERINE_THREONINE-PROTEIN KINASE NEKL-3"/>
    <property type="match status" value="1"/>
</dbReference>